<sequence>REEDEVEEPDDDDSDEAVAEDGEARPETVNTSCESSATEERISNFTHPQSLIEVLTAKKTAALRVELANNPDVALAAVVHAMLLRISYGGYVSEQSALQVSLTHERLDRWIKEPGDCAASVAFASLQENYGHTIPGNPADLFDWCLEQDREELLSLLAYAAAHAVNAVEVKFSDRRSGIEQANQLAVPSRWI</sequence>
<evidence type="ECO:0000313" key="3">
    <source>
        <dbReference type="Proteomes" id="UP000192903"/>
    </source>
</evidence>
<feature type="non-terminal residue" evidence="2">
    <location>
        <position position="1"/>
    </location>
</feature>
<dbReference type="EMBL" id="FXAF01000008">
    <property type="protein sequence ID" value="SMF60925.1"/>
    <property type="molecule type" value="Genomic_DNA"/>
</dbReference>
<dbReference type="STRING" id="464029.SAMN02982989_1143"/>
<protein>
    <submittedName>
        <fullName evidence="2">Chromosome partitioning protein, ParB family</fullName>
    </submittedName>
</protein>
<feature type="region of interest" description="Disordered" evidence="1">
    <location>
        <begin position="1"/>
        <end position="42"/>
    </location>
</feature>
<dbReference type="Proteomes" id="UP000192903">
    <property type="component" value="Unassembled WGS sequence"/>
</dbReference>
<name>A0A1X7FY66_9HYPH</name>
<organism evidence="2 3">
    <name type="scientific">Xaviernesmea oryzae</name>
    <dbReference type="NCBI Taxonomy" id="464029"/>
    <lineage>
        <taxon>Bacteria</taxon>
        <taxon>Pseudomonadati</taxon>
        <taxon>Pseudomonadota</taxon>
        <taxon>Alphaproteobacteria</taxon>
        <taxon>Hyphomicrobiales</taxon>
        <taxon>Rhizobiaceae</taxon>
        <taxon>Rhizobium/Agrobacterium group</taxon>
        <taxon>Xaviernesmea</taxon>
    </lineage>
</organism>
<accession>A0A1X7FY66</accession>
<reference evidence="3" key="1">
    <citation type="submission" date="2017-04" db="EMBL/GenBank/DDBJ databases">
        <authorList>
            <person name="Varghese N."/>
            <person name="Submissions S."/>
        </authorList>
    </citation>
    <scope>NUCLEOTIDE SEQUENCE [LARGE SCALE GENOMIC DNA]</scope>
    <source>
        <strain evidence="3">B4P</strain>
    </source>
</reference>
<proteinExistence type="predicted"/>
<evidence type="ECO:0000256" key="1">
    <source>
        <dbReference type="SAM" id="MobiDB-lite"/>
    </source>
</evidence>
<keyword evidence="3" id="KW-1185">Reference proteome</keyword>
<gene>
    <name evidence="2" type="ORF">SAMN02982989_1143</name>
</gene>
<evidence type="ECO:0000313" key="2">
    <source>
        <dbReference type="EMBL" id="SMF60925.1"/>
    </source>
</evidence>
<feature type="compositionally biased region" description="Acidic residues" evidence="1">
    <location>
        <begin position="1"/>
        <end position="21"/>
    </location>
</feature>
<dbReference type="AlphaFoldDB" id="A0A1X7FY66"/>